<reference evidence="2" key="1">
    <citation type="submission" date="2022-11" db="UniProtKB">
        <authorList>
            <consortium name="WormBaseParasite"/>
        </authorList>
    </citation>
    <scope>IDENTIFICATION</scope>
</reference>
<evidence type="ECO:0000313" key="2">
    <source>
        <dbReference type="WBParaSite" id="JU765_v2.g16148.t1"/>
    </source>
</evidence>
<dbReference type="Proteomes" id="UP000887576">
    <property type="component" value="Unplaced"/>
</dbReference>
<accession>A0AC34QGQ3</accession>
<proteinExistence type="predicted"/>
<evidence type="ECO:0000313" key="1">
    <source>
        <dbReference type="Proteomes" id="UP000887576"/>
    </source>
</evidence>
<protein>
    <submittedName>
        <fullName evidence="2">VWFA domain-containing protein</fullName>
    </submittedName>
</protein>
<name>A0AC34QGQ3_9BILA</name>
<dbReference type="WBParaSite" id="JU765_v2.g16148.t1">
    <property type="protein sequence ID" value="JU765_v2.g16148.t1"/>
    <property type="gene ID" value="JU765_v2.g16148"/>
</dbReference>
<sequence>MLFSGILFLLLIPATQACLGLIFIGEDRICAELLALQAASVDIVQNYFSSSGSFAHRAYGFKSSSGNSWIPLQWRTKGNYIAWVSDQQTRPCEMSTGVYYAEPLQDLLNLLKNSTSSNYGLIWAGSSDAISDWDAAVPLAQQVAALNMPTFVWDNSRSPGNNTLFRILTHGRDDRIWASQTLQASVVEGFLLKEAIPLLQQSDCGTVPTPLPFSTTPKPTTTTTTTAMPTTTAPPCSLLVFVEEASALVGQSAKLSFLQLAQQLVNAVNFKSSQRFSIALYGGQIYNPIQPQTLTVFNQTLTTLINTMAFNNTPNAATVYMDPILNQLLGIMQAKTFANVSALFISQTNIKNPSAARAAAKAVRSQYQDVYVIDQSTGNLPGDLFDVLTGSAAGHILNGTSSTQAQLLQTLTSSMISKFNSNSC</sequence>
<organism evidence="1 2">
    <name type="scientific">Panagrolaimus sp. JU765</name>
    <dbReference type="NCBI Taxonomy" id="591449"/>
    <lineage>
        <taxon>Eukaryota</taxon>
        <taxon>Metazoa</taxon>
        <taxon>Ecdysozoa</taxon>
        <taxon>Nematoda</taxon>
        <taxon>Chromadorea</taxon>
        <taxon>Rhabditida</taxon>
        <taxon>Tylenchina</taxon>
        <taxon>Panagrolaimomorpha</taxon>
        <taxon>Panagrolaimoidea</taxon>
        <taxon>Panagrolaimidae</taxon>
        <taxon>Panagrolaimus</taxon>
    </lineage>
</organism>